<feature type="domain" description="HTH marR-type" evidence="1">
    <location>
        <begin position="20"/>
        <end position="153"/>
    </location>
</feature>
<keyword evidence="3" id="KW-1185">Reference proteome</keyword>
<dbReference type="PROSITE" id="PS50995">
    <property type="entry name" value="HTH_MARR_2"/>
    <property type="match status" value="1"/>
</dbReference>
<dbReference type="PANTHER" id="PTHR33164">
    <property type="entry name" value="TRANSCRIPTIONAL REGULATOR, MARR FAMILY"/>
    <property type="match status" value="1"/>
</dbReference>
<organism evidence="2 3">
    <name type="scientific">Novipirellula rosea</name>
    <dbReference type="NCBI Taxonomy" id="1031540"/>
    <lineage>
        <taxon>Bacteria</taxon>
        <taxon>Pseudomonadati</taxon>
        <taxon>Planctomycetota</taxon>
        <taxon>Planctomycetia</taxon>
        <taxon>Pirellulales</taxon>
        <taxon>Pirellulaceae</taxon>
        <taxon>Novipirellula</taxon>
    </lineage>
</organism>
<dbReference type="InterPro" id="IPR036390">
    <property type="entry name" value="WH_DNA-bd_sf"/>
</dbReference>
<evidence type="ECO:0000259" key="1">
    <source>
        <dbReference type="PROSITE" id="PS50995"/>
    </source>
</evidence>
<dbReference type="SUPFAM" id="SSF46785">
    <property type="entry name" value="Winged helix' DNA-binding domain"/>
    <property type="match status" value="1"/>
</dbReference>
<dbReference type="PRINTS" id="PR00598">
    <property type="entry name" value="HTHMARR"/>
</dbReference>
<sequence>MPPQNLQTELYRKQPFASLQQETLVSLLRTGDQLENRLARFFRDHDLTLTQFNMLRILQTEGRPLTCGEIKQQMIQVVPAITGVVDRLEKQGRVERQRCSEDRRVVYVSITPQGESLCNQAIPMLKKLESSLLKGLSQKELKQMIALLEKTRESLRKEECQ</sequence>
<dbReference type="Gene3D" id="1.10.10.10">
    <property type="entry name" value="Winged helix-like DNA-binding domain superfamily/Winged helix DNA-binding domain"/>
    <property type="match status" value="1"/>
</dbReference>
<protein>
    <submittedName>
        <fullName evidence="2">MarR family transcriptional regulator</fullName>
    </submittedName>
</protein>
<evidence type="ECO:0000313" key="2">
    <source>
        <dbReference type="EMBL" id="GAA4455123.1"/>
    </source>
</evidence>
<evidence type="ECO:0000313" key="3">
    <source>
        <dbReference type="Proteomes" id="UP001500840"/>
    </source>
</evidence>
<reference evidence="3" key="1">
    <citation type="journal article" date="2019" name="Int. J. Syst. Evol. Microbiol.">
        <title>The Global Catalogue of Microorganisms (GCM) 10K type strain sequencing project: providing services to taxonomists for standard genome sequencing and annotation.</title>
        <authorList>
            <consortium name="The Broad Institute Genomics Platform"/>
            <consortium name="The Broad Institute Genome Sequencing Center for Infectious Disease"/>
            <person name="Wu L."/>
            <person name="Ma J."/>
        </authorList>
    </citation>
    <scope>NUCLEOTIDE SEQUENCE [LARGE SCALE GENOMIC DNA]</scope>
    <source>
        <strain evidence="3">JCM 17759</strain>
    </source>
</reference>
<name>A0ABP8MRZ1_9BACT</name>
<dbReference type="Pfam" id="PF01047">
    <property type="entry name" value="MarR"/>
    <property type="match status" value="1"/>
</dbReference>
<comment type="caution">
    <text evidence="2">The sequence shown here is derived from an EMBL/GenBank/DDBJ whole genome shotgun (WGS) entry which is preliminary data.</text>
</comment>
<dbReference type="EMBL" id="BAABGA010000035">
    <property type="protein sequence ID" value="GAA4455123.1"/>
    <property type="molecule type" value="Genomic_DNA"/>
</dbReference>
<dbReference type="Proteomes" id="UP001500840">
    <property type="component" value="Unassembled WGS sequence"/>
</dbReference>
<dbReference type="SMART" id="SM00347">
    <property type="entry name" value="HTH_MARR"/>
    <property type="match status" value="1"/>
</dbReference>
<dbReference type="RefSeq" id="WP_339941877.1">
    <property type="nucleotide sequence ID" value="NZ_BAABGA010000035.1"/>
</dbReference>
<gene>
    <name evidence="2" type="ORF">GCM10023156_28620</name>
</gene>
<dbReference type="InterPro" id="IPR039422">
    <property type="entry name" value="MarR/SlyA-like"/>
</dbReference>
<proteinExistence type="predicted"/>
<dbReference type="PANTHER" id="PTHR33164:SF101">
    <property type="entry name" value="TRANSCRIPTIONAL REPRESSOR MPRA"/>
    <property type="match status" value="1"/>
</dbReference>
<accession>A0ABP8MRZ1</accession>
<dbReference type="InterPro" id="IPR036388">
    <property type="entry name" value="WH-like_DNA-bd_sf"/>
</dbReference>
<dbReference type="InterPro" id="IPR000835">
    <property type="entry name" value="HTH_MarR-typ"/>
</dbReference>